<accession>A0A1G1XD23</accession>
<dbReference type="InterPro" id="IPR050385">
    <property type="entry name" value="Archaeal_FAD_synthase"/>
</dbReference>
<evidence type="ECO:0000256" key="2">
    <source>
        <dbReference type="ARBA" id="ARBA00022695"/>
    </source>
</evidence>
<dbReference type="NCBIfam" id="TIGR00125">
    <property type="entry name" value="cyt_tran_rel"/>
    <property type="match status" value="1"/>
</dbReference>
<dbReference type="InterPro" id="IPR014729">
    <property type="entry name" value="Rossmann-like_a/b/a_fold"/>
</dbReference>
<dbReference type="SUPFAM" id="SSF52374">
    <property type="entry name" value="Nucleotidylyl transferase"/>
    <property type="match status" value="1"/>
</dbReference>
<keyword evidence="2" id="KW-0548">Nucleotidyltransferase</keyword>
<dbReference type="Pfam" id="PF01467">
    <property type="entry name" value="CTP_transf_like"/>
    <property type="match status" value="1"/>
</dbReference>
<comment type="caution">
    <text evidence="4">The sequence shown here is derived from an EMBL/GenBank/DDBJ whole genome shotgun (WGS) entry which is preliminary data.</text>
</comment>
<evidence type="ECO:0000256" key="1">
    <source>
        <dbReference type="ARBA" id="ARBA00022679"/>
    </source>
</evidence>
<dbReference type="Gene3D" id="3.40.50.620">
    <property type="entry name" value="HUPs"/>
    <property type="match status" value="1"/>
</dbReference>
<gene>
    <name evidence="4" type="ORF">A3E36_02695</name>
</gene>
<dbReference type="InterPro" id="IPR004821">
    <property type="entry name" value="Cyt_trans-like"/>
</dbReference>
<dbReference type="GO" id="GO:0016779">
    <property type="term" value="F:nucleotidyltransferase activity"/>
    <property type="evidence" value="ECO:0007669"/>
    <property type="project" value="UniProtKB-KW"/>
</dbReference>
<dbReference type="AlphaFoldDB" id="A0A1G1XD23"/>
<proteinExistence type="predicted"/>
<organism evidence="4 5">
    <name type="scientific">Candidatus Andersenbacteria bacterium RIFCSPHIGHO2_12_FULL_45_11b</name>
    <dbReference type="NCBI Taxonomy" id="1797282"/>
    <lineage>
        <taxon>Bacteria</taxon>
        <taxon>Candidatus Anderseniibacteriota</taxon>
    </lineage>
</organism>
<evidence type="ECO:0000313" key="4">
    <source>
        <dbReference type="EMBL" id="OGY37510.1"/>
    </source>
</evidence>
<evidence type="ECO:0000259" key="3">
    <source>
        <dbReference type="Pfam" id="PF01467"/>
    </source>
</evidence>
<protein>
    <recommendedName>
        <fullName evidence="3">Cytidyltransferase-like domain-containing protein</fullName>
    </recommendedName>
</protein>
<sequence length="126" mass="14401">MAFGAFDPLHEGHIDFLRQAKALGDHLTVVVAHDSAIAAHKHRDAKQSEEERMNAIRVLPFVDEVILGRKTAHKYHIFDEVQFDIIAMGYNQLPSDEEVLDALHERGKYDVKVVRLNPFQPEQYPS</sequence>
<evidence type="ECO:0000313" key="5">
    <source>
        <dbReference type="Proteomes" id="UP000177941"/>
    </source>
</evidence>
<keyword evidence="1" id="KW-0808">Transferase</keyword>
<name>A0A1G1XD23_9BACT</name>
<reference evidence="4 5" key="1">
    <citation type="journal article" date="2016" name="Nat. Commun.">
        <title>Thousands of microbial genomes shed light on interconnected biogeochemical processes in an aquifer system.</title>
        <authorList>
            <person name="Anantharaman K."/>
            <person name="Brown C.T."/>
            <person name="Hug L.A."/>
            <person name="Sharon I."/>
            <person name="Castelle C.J."/>
            <person name="Probst A.J."/>
            <person name="Thomas B.C."/>
            <person name="Singh A."/>
            <person name="Wilkins M.J."/>
            <person name="Karaoz U."/>
            <person name="Brodie E.L."/>
            <person name="Williams K.H."/>
            <person name="Hubbard S.S."/>
            <person name="Banfield J.F."/>
        </authorList>
    </citation>
    <scope>NUCLEOTIDE SEQUENCE [LARGE SCALE GENOMIC DNA]</scope>
</reference>
<dbReference type="Proteomes" id="UP000177941">
    <property type="component" value="Unassembled WGS sequence"/>
</dbReference>
<dbReference type="PANTHER" id="PTHR43793">
    <property type="entry name" value="FAD SYNTHASE"/>
    <property type="match status" value="1"/>
</dbReference>
<feature type="domain" description="Cytidyltransferase-like" evidence="3">
    <location>
        <begin position="2"/>
        <end position="113"/>
    </location>
</feature>
<dbReference type="PANTHER" id="PTHR43793:SF1">
    <property type="entry name" value="FAD SYNTHASE"/>
    <property type="match status" value="1"/>
</dbReference>
<dbReference type="EMBL" id="MHHS01000007">
    <property type="protein sequence ID" value="OGY37510.1"/>
    <property type="molecule type" value="Genomic_DNA"/>
</dbReference>